<feature type="non-terminal residue" evidence="2">
    <location>
        <position position="136"/>
    </location>
</feature>
<evidence type="ECO:0000256" key="1">
    <source>
        <dbReference type="SAM" id="MobiDB-lite"/>
    </source>
</evidence>
<feature type="compositionally biased region" description="Basic and acidic residues" evidence="1">
    <location>
        <begin position="88"/>
        <end position="99"/>
    </location>
</feature>
<feature type="region of interest" description="Disordered" evidence="1">
    <location>
        <begin position="1"/>
        <end position="136"/>
    </location>
</feature>
<reference evidence="2" key="1">
    <citation type="submission" date="2020-02" db="EMBL/GenBank/DDBJ databases">
        <authorList>
            <person name="Meier V. D."/>
        </authorList>
    </citation>
    <scope>NUCLEOTIDE SEQUENCE</scope>
    <source>
        <strain evidence="2">AVDCRST_MAG91</strain>
    </source>
</reference>
<accession>A0A6J4TC05</accession>
<dbReference type="AlphaFoldDB" id="A0A6J4TC05"/>
<evidence type="ECO:0000313" key="2">
    <source>
        <dbReference type="EMBL" id="CAA9519091.1"/>
    </source>
</evidence>
<gene>
    <name evidence="2" type="ORF">AVDCRST_MAG91-2089</name>
</gene>
<protein>
    <submittedName>
        <fullName evidence="2">Uncharacterized protein</fullName>
    </submittedName>
</protein>
<feature type="compositionally biased region" description="Basic residues" evidence="1">
    <location>
        <begin position="59"/>
        <end position="69"/>
    </location>
</feature>
<feature type="compositionally biased region" description="Basic residues" evidence="1">
    <location>
        <begin position="1"/>
        <end position="16"/>
    </location>
</feature>
<feature type="non-terminal residue" evidence="2">
    <location>
        <position position="1"/>
    </location>
</feature>
<dbReference type="EMBL" id="CADCVX010000382">
    <property type="protein sequence ID" value="CAA9519091.1"/>
    <property type="molecule type" value="Genomic_DNA"/>
</dbReference>
<organism evidence="2">
    <name type="scientific">uncultured Sphingomonadaceae bacterium</name>
    <dbReference type="NCBI Taxonomy" id="169976"/>
    <lineage>
        <taxon>Bacteria</taxon>
        <taxon>Pseudomonadati</taxon>
        <taxon>Pseudomonadota</taxon>
        <taxon>Alphaproteobacteria</taxon>
        <taxon>Sphingomonadales</taxon>
        <taxon>Sphingomonadaceae</taxon>
        <taxon>environmental samples</taxon>
    </lineage>
</organism>
<name>A0A6J4TC05_9SPHN</name>
<sequence>VPALRPRFRSRARSRTQGRLDARAPGRLHPCARGLLLGGNRRRRGGDEPGKRVPAARTARCRRVGRRSRVAAGVGSPVRGHVARGSRPAREGETGDPRRSGRRPFRQAGQRRIVDAGPPPRPSGRQRRAPETGVLV</sequence>
<proteinExistence type="predicted"/>